<accession>A0AAV7EGP6</accession>
<name>A0AAV7EGP6_ARIFI</name>
<gene>
    <name evidence="1" type="ORF">H6P81_014071</name>
</gene>
<keyword evidence="2" id="KW-1185">Reference proteome</keyword>
<sequence>MAAGSFDNENHQAGLRYATSAILHQEPQKWYGIYLGEERLRSFCRDGLHIGGELPKNRRYEKTDLNREIPLRGGAPEKVTNAIEPPFPLSSKKRKVSERIPSKASETSIALRYTDEAAGLRRLLLIIKGGHVEFLIRQRVAGWGKRRGNRLFLWRRKCRCHGRAPFSLKPIQNRKINR</sequence>
<proteinExistence type="predicted"/>
<evidence type="ECO:0000313" key="1">
    <source>
        <dbReference type="EMBL" id="KAG9447943.1"/>
    </source>
</evidence>
<reference evidence="1 2" key="1">
    <citation type="submission" date="2021-07" db="EMBL/GenBank/DDBJ databases">
        <title>The Aristolochia fimbriata genome: insights into angiosperm evolution, floral development and chemical biosynthesis.</title>
        <authorList>
            <person name="Jiao Y."/>
        </authorList>
    </citation>
    <scope>NUCLEOTIDE SEQUENCE [LARGE SCALE GENOMIC DNA]</scope>
    <source>
        <strain evidence="1">IBCAS-2021</strain>
        <tissue evidence="1">Leaf</tissue>
    </source>
</reference>
<comment type="caution">
    <text evidence="1">The sequence shown here is derived from an EMBL/GenBank/DDBJ whole genome shotgun (WGS) entry which is preliminary data.</text>
</comment>
<evidence type="ECO:0000313" key="2">
    <source>
        <dbReference type="Proteomes" id="UP000825729"/>
    </source>
</evidence>
<dbReference type="EMBL" id="JAINDJ010000005">
    <property type="protein sequence ID" value="KAG9447943.1"/>
    <property type="molecule type" value="Genomic_DNA"/>
</dbReference>
<organism evidence="1 2">
    <name type="scientific">Aristolochia fimbriata</name>
    <name type="common">White veined hardy Dutchman's pipe vine</name>
    <dbReference type="NCBI Taxonomy" id="158543"/>
    <lineage>
        <taxon>Eukaryota</taxon>
        <taxon>Viridiplantae</taxon>
        <taxon>Streptophyta</taxon>
        <taxon>Embryophyta</taxon>
        <taxon>Tracheophyta</taxon>
        <taxon>Spermatophyta</taxon>
        <taxon>Magnoliopsida</taxon>
        <taxon>Magnoliidae</taxon>
        <taxon>Piperales</taxon>
        <taxon>Aristolochiaceae</taxon>
        <taxon>Aristolochia</taxon>
    </lineage>
</organism>
<dbReference type="AlphaFoldDB" id="A0AAV7EGP6"/>
<protein>
    <submittedName>
        <fullName evidence="1">Uncharacterized protein</fullName>
    </submittedName>
</protein>
<dbReference type="Proteomes" id="UP000825729">
    <property type="component" value="Unassembled WGS sequence"/>
</dbReference>